<dbReference type="GO" id="GO:0022857">
    <property type="term" value="F:transmembrane transporter activity"/>
    <property type="evidence" value="ECO:0007669"/>
    <property type="project" value="InterPro"/>
</dbReference>
<evidence type="ECO:0000313" key="7">
    <source>
        <dbReference type="EMBL" id="NGX95676.1"/>
    </source>
</evidence>
<dbReference type="GO" id="GO:0016020">
    <property type="term" value="C:membrane"/>
    <property type="evidence" value="ECO:0007669"/>
    <property type="project" value="UniProtKB-SubCell"/>
</dbReference>
<feature type="transmembrane region" description="Helical" evidence="6">
    <location>
        <begin position="12"/>
        <end position="31"/>
    </location>
</feature>
<keyword evidence="4 6" id="KW-1133">Transmembrane helix</keyword>
<keyword evidence="2" id="KW-0813">Transport</keyword>
<reference evidence="7" key="1">
    <citation type="submission" date="2020-02" db="EMBL/GenBank/DDBJ databases">
        <title>Draft genome sequence of Candidatus Afipia apatlaquensis IBT-C3, a potential strain for decolorization of textile dyes.</title>
        <authorList>
            <person name="Sanchez-Reyes A."/>
            <person name="Breton-Deval L."/>
            <person name="Mangelson H."/>
            <person name="Sanchez-Flores A."/>
        </authorList>
    </citation>
    <scope>NUCLEOTIDE SEQUENCE [LARGE SCALE GENOMIC DNA]</scope>
    <source>
        <strain evidence="7">IBT-C3</strain>
    </source>
</reference>
<dbReference type="InterPro" id="IPR052983">
    <property type="entry name" value="MFS_Riboflavin_Transporter"/>
</dbReference>
<evidence type="ECO:0000313" key="8">
    <source>
        <dbReference type="Proteomes" id="UP000480266"/>
    </source>
</evidence>
<keyword evidence="8" id="KW-1185">Reference proteome</keyword>
<feature type="transmembrane region" description="Helical" evidence="6">
    <location>
        <begin position="77"/>
        <end position="96"/>
    </location>
</feature>
<evidence type="ECO:0000256" key="1">
    <source>
        <dbReference type="ARBA" id="ARBA00004141"/>
    </source>
</evidence>
<dbReference type="InterPro" id="IPR011701">
    <property type="entry name" value="MFS"/>
</dbReference>
<dbReference type="InterPro" id="IPR036259">
    <property type="entry name" value="MFS_trans_sf"/>
</dbReference>
<feature type="transmembrane region" description="Helical" evidence="6">
    <location>
        <begin position="102"/>
        <end position="121"/>
    </location>
</feature>
<comment type="subcellular location">
    <subcellularLocation>
        <location evidence="1">Membrane</location>
        <topology evidence="1">Multi-pass membrane protein</topology>
    </subcellularLocation>
</comment>
<feature type="transmembrane region" description="Helical" evidence="6">
    <location>
        <begin position="169"/>
        <end position="190"/>
    </location>
</feature>
<dbReference type="AlphaFoldDB" id="A0A7C9RIM1"/>
<feature type="transmembrane region" description="Helical" evidence="6">
    <location>
        <begin position="285"/>
        <end position="307"/>
    </location>
</feature>
<comment type="caution">
    <text evidence="7">The sequence shown here is derived from an EMBL/GenBank/DDBJ whole genome shotgun (WGS) entry which is preliminary data.</text>
</comment>
<dbReference type="Proteomes" id="UP000480266">
    <property type="component" value="Unassembled WGS sequence"/>
</dbReference>
<feature type="transmembrane region" description="Helical" evidence="6">
    <location>
        <begin position="313"/>
        <end position="337"/>
    </location>
</feature>
<evidence type="ECO:0000256" key="6">
    <source>
        <dbReference type="SAM" id="Phobius"/>
    </source>
</evidence>
<proteinExistence type="predicted"/>
<feature type="transmembrane region" description="Helical" evidence="6">
    <location>
        <begin position="211"/>
        <end position="234"/>
    </location>
</feature>
<gene>
    <name evidence="7" type="ORF">G4V63_10730</name>
</gene>
<evidence type="ECO:0000256" key="3">
    <source>
        <dbReference type="ARBA" id="ARBA00022692"/>
    </source>
</evidence>
<sequence length="398" mass="41420">MAGPKVFSSGPSRAVIVLCITQVLGWGALFYPPGLTMPHIAAAHGWSLAQALLGFSIGLGVSGLTSPFSCHLVERHGGHHVMAGGALIGALGLLILPLADQYWLYLAGWVLLGIAMACNLYDPAFTALTRIFGASSRRAITLVTFVGGLASTFSWPTTQMLIAHDGWRSVYFVFAGVMAFIVAPLYAFALPRNALYAPPPVAEGAAPVKTAAIIPSIGMPFLLVAAGFAAHAIMQSGTLAHLLTILQRGGIDPGTAVMIGALFGPAQVLTRIADFMSGGRLHPLWLVRIAMALMACAFILLVAAGISPGVATVFALMFGAANGVVTIARGALPLTLFGAVGYGRVVGRIARPAQICQALSPFALAYVIDRWSGQVALELLIGVALLALACFVLLRRPS</sequence>
<evidence type="ECO:0000256" key="4">
    <source>
        <dbReference type="ARBA" id="ARBA00022989"/>
    </source>
</evidence>
<dbReference type="SUPFAM" id="SSF103473">
    <property type="entry name" value="MFS general substrate transporter"/>
    <property type="match status" value="1"/>
</dbReference>
<feature type="transmembrane region" description="Helical" evidence="6">
    <location>
        <begin position="43"/>
        <end position="65"/>
    </location>
</feature>
<feature type="transmembrane region" description="Helical" evidence="6">
    <location>
        <begin position="374"/>
        <end position="394"/>
    </location>
</feature>
<dbReference type="Pfam" id="PF07690">
    <property type="entry name" value="MFS_1"/>
    <property type="match status" value="1"/>
</dbReference>
<evidence type="ECO:0000256" key="5">
    <source>
        <dbReference type="ARBA" id="ARBA00023136"/>
    </source>
</evidence>
<keyword evidence="5 6" id="KW-0472">Membrane</keyword>
<dbReference type="PANTHER" id="PTHR43385:SF1">
    <property type="entry name" value="RIBOFLAVIN TRANSPORTER RIBJ"/>
    <property type="match status" value="1"/>
</dbReference>
<dbReference type="EMBL" id="JAAMRR010000559">
    <property type="protein sequence ID" value="NGX95676.1"/>
    <property type="molecule type" value="Genomic_DNA"/>
</dbReference>
<feature type="transmembrane region" description="Helical" evidence="6">
    <location>
        <begin position="142"/>
        <end position="163"/>
    </location>
</feature>
<organism evidence="7 8">
    <name type="scientific">Candidatus Afipia apatlaquensis</name>
    <dbReference type="NCBI Taxonomy" id="2712852"/>
    <lineage>
        <taxon>Bacteria</taxon>
        <taxon>Pseudomonadati</taxon>
        <taxon>Pseudomonadota</taxon>
        <taxon>Alphaproteobacteria</taxon>
        <taxon>Hyphomicrobiales</taxon>
        <taxon>Nitrobacteraceae</taxon>
        <taxon>Afipia</taxon>
    </lineage>
</organism>
<dbReference type="PANTHER" id="PTHR43385">
    <property type="entry name" value="RIBOFLAVIN TRANSPORTER RIBJ"/>
    <property type="match status" value="1"/>
</dbReference>
<dbReference type="Gene3D" id="1.20.1250.20">
    <property type="entry name" value="MFS general substrate transporter like domains"/>
    <property type="match status" value="1"/>
</dbReference>
<evidence type="ECO:0000256" key="2">
    <source>
        <dbReference type="ARBA" id="ARBA00022448"/>
    </source>
</evidence>
<keyword evidence="3 6" id="KW-0812">Transmembrane</keyword>
<name>A0A7C9RIM1_9BRAD</name>
<accession>A0A7C9RIM1</accession>
<protein>
    <submittedName>
        <fullName evidence="7">MFS transporter</fullName>
    </submittedName>
</protein>